<protein>
    <submittedName>
        <fullName evidence="1">DUF4085 family protein</fullName>
    </submittedName>
</protein>
<dbReference type="EMBL" id="SLUB01000016">
    <property type="protein sequence ID" value="THE12522.1"/>
    <property type="molecule type" value="Genomic_DNA"/>
</dbReference>
<dbReference type="InterPro" id="IPR025144">
    <property type="entry name" value="DUF4085"/>
</dbReference>
<dbReference type="RefSeq" id="WP_136379668.1">
    <property type="nucleotide sequence ID" value="NZ_SLUB01000016.1"/>
</dbReference>
<reference evidence="1 2" key="1">
    <citation type="journal article" date="2019" name="Indoor Air">
        <title>Impacts of indoor surface finishes on bacterial viability.</title>
        <authorList>
            <person name="Hu J."/>
            <person name="Maamar S.B."/>
            <person name="Glawe A.J."/>
            <person name="Gottel N."/>
            <person name="Gilbert J.A."/>
            <person name="Hartmann E.M."/>
        </authorList>
    </citation>
    <scope>NUCLEOTIDE SEQUENCE [LARGE SCALE GENOMIC DNA]</scope>
    <source>
        <strain evidence="1 2">AF060A6</strain>
    </source>
</reference>
<comment type="caution">
    <text evidence="1">The sequence shown here is derived from an EMBL/GenBank/DDBJ whole genome shotgun (WGS) entry which is preliminary data.</text>
</comment>
<evidence type="ECO:0000313" key="2">
    <source>
        <dbReference type="Proteomes" id="UP000306477"/>
    </source>
</evidence>
<dbReference type="OrthoDB" id="2563891at2"/>
<proteinExistence type="predicted"/>
<sequence>MWNLTKQAKEKFSTCNTLPIHESDEDWEFSLKQAEEEGEDLISRLKEELEEAKDVLLQILPDRFIPYVKNGTLNQPTLPKSVRDDYLQWMREADKEFEHILDAAHEQTANAVTFLSKEVQDVFEESLHDSSIDRIVRKGDTLHLYINTDGGFSTKALIQFTFENVLAEEFEVPLEVGHWIVYYELQKTEDGFAFRVLFDGPDSEWTIFMRNLDACYYYRPALYTSLHHEEKLKETPFEDYLARLDPDDHYWLHTPHVTCAIQSISESITLENGKLEVTQNEVIVTIGNKCFTYDLEEVNPIQFIYTDVYEDPYAHLDEPLPMDEIEAAALCDNLELQVRAWNTMYANPLELAEIINRVMTKMTITEENEMMASVYANHFYNEGILTNDVIEKYCSLIE</sequence>
<gene>
    <name evidence="1" type="ORF">E1I69_11040</name>
</gene>
<organism evidence="1 2">
    <name type="scientific">Bacillus timonensis</name>
    <dbReference type="NCBI Taxonomy" id="1033734"/>
    <lineage>
        <taxon>Bacteria</taxon>
        <taxon>Bacillati</taxon>
        <taxon>Bacillota</taxon>
        <taxon>Bacilli</taxon>
        <taxon>Bacillales</taxon>
        <taxon>Bacillaceae</taxon>
        <taxon>Bacillus</taxon>
    </lineage>
</organism>
<keyword evidence="2" id="KW-1185">Reference proteome</keyword>
<accession>A0A4S3PUD8</accession>
<name>A0A4S3PUD8_9BACI</name>
<dbReference type="Pfam" id="PF13315">
    <property type="entry name" value="DUF4085"/>
    <property type="match status" value="1"/>
</dbReference>
<dbReference type="Proteomes" id="UP000306477">
    <property type="component" value="Unassembled WGS sequence"/>
</dbReference>
<evidence type="ECO:0000313" key="1">
    <source>
        <dbReference type="EMBL" id="THE12522.1"/>
    </source>
</evidence>
<dbReference type="AlphaFoldDB" id="A0A4S3PUD8"/>